<dbReference type="CDD" id="cd02511">
    <property type="entry name" value="Beta4Glucosyltransferase"/>
    <property type="match status" value="1"/>
</dbReference>
<reference evidence="3 4" key="1">
    <citation type="submission" date="2023-08" db="EMBL/GenBank/DDBJ databases">
        <authorList>
            <person name="Maltman C."/>
        </authorList>
    </citation>
    <scope>NUCLEOTIDE SEQUENCE [LARGE SCALE GENOMIC DNA]</scope>
    <source>
        <strain evidence="3 4">ES2</strain>
    </source>
</reference>
<dbReference type="GO" id="GO:0016757">
    <property type="term" value="F:glycosyltransferase activity"/>
    <property type="evidence" value="ECO:0007669"/>
    <property type="project" value="UniProtKB-KW"/>
</dbReference>
<evidence type="ECO:0000313" key="3">
    <source>
        <dbReference type="EMBL" id="MDR4951462.1"/>
    </source>
</evidence>
<dbReference type="Proteomes" id="UP001260959">
    <property type="component" value="Unassembled WGS sequence"/>
</dbReference>
<feature type="domain" description="Glycosyltransferase 2-like" evidence="2">
    <location>
        <begin position="4"/>
        <end position="109"/>
    </location>
</feature>
<evidence type="ECO:0000313" key="4">
    <source>
        <dbReference type="Proteomes" id="UP001260959"/>
    </source>
</evidence>
<gene>
    <name evidence="3" type="ORF">REB14_04595</name>
</gene>
<dbReference type="EMBL" id="JAVIXS010000003">
    <property type="protein sequence ID" value="MDR4951462.1"/>
    <property type="molecule type" value="Genomic_DNA"/>
</dbReference>
<evidence type="ECO:0000259" key="2">
    <source>
        <dbReference type="Pfam" id="PF00535"/>
    </source>
</evidence>
<name>A0ABU1E0X9_9FLAO</name>
<dbReference type="EC" id="2.4.-.-" evidence="3"/>
<proteinExistence type="inferred from homology"/>
<dbReference type="PANTHER" id="PTHR43630">
    <property type="entry name" value="POLY-BETA-1,6-N-ACETYL-D-GLUCOSAMINE SYNTHASE"/>
    <property type="match status" value="1"/>
</dbReference>
<dbReference type="InterPro" id="IPR029044">
    <property type="entry name" value="Nucleotide-diphossugar_trans"/>
</dbReference>
<dbReference type="PANTHER" id="PTHR43630:SF2">
    <property type="entry name" value="GLYCOSYLTRANSFERASE"/>
    <property type="match status" value="1"/>
</dbReference>
<evidence type="ECO:0000256" key="1">
    <source>
        <dbReference type="ARBA" id="ARBA00038494"/>
    </source>
</evidence>
<comment type="caution">
    <text evidence="3">The sequence shown here is derived from an EMBL/GenBank/DDBJ whole genome shotgun (WGS) entry which is preliminary data.</text>
</comment>
<organism evidence="3 4">
    <name type="scientific">Chryseobacterium metallicongregator</name>
    <dbReference type="NCBI Taxonomy" id="3073042"/>
    <lineage>
        <taxon>Bacteria</taxon>
        <taxon>Pseudomonadati</taxon>
        <taxon>Bacteroidota</taxon>
        <taxon>Flavobacteriia</taxon>
        <taxon>Flavobacteriales</taxon>
        <taxon>Weeksellaceae</taxon>
        <taxon>Chryseobacterium group</taxon>
        <taxon>Chryseobacterium</taxon>
    </lineage>
</organism>
<dbReference type="InterPro" id="IPR001173">
    <property type="entry name" value="Glyco_trans_2-like"/>
</dbReference>
<comment type="similarity">
    <text evidence="1">Belongs to the glycosyltransferase 2 family. WaaE/KdtX subfamily.</text>
</comment>
<dbReference type="SUPFAM" id="SSF53448">
    <property type="entry name" value="Nucleotide-diphospho-sugar transferases"/>
    <property type="match status" value="1"/>
</dbReference>
<sequence length="266" mass="31608">MALSLAIITYNEEENIVRLLDSLTDIVDEIIIVDSFSTDKTKEICTQKYPQVKFFEKKFNGYGEQKNHALHLCSHEWILFLDADEVPDQNLKKSIQNIVSSENTEFNVYKAKFNNHLGIHLIRFGGWGNVCRERLFRKKYAKYSDDKVHEFLITDQKVGLMEGKLDHYTYKSIHHHVSKINKYSDMMAEKMFERGKRINRFKIIVSPMFEFSKVFIFKLGFLDGFPGFYIAKTMSYYTFLKYIKLHEKTRLYEKIRMQEIEKNTVK</sequence>
<accession>A0ABU1E0X9</accession>
<dbReference type="Gene3D" id="3.90.550.10">
    <property type="entry name" value="Spore Coat Polysaccharide Biosynthesis Protein SpsA, Chain A"/>
    <property type="match status" value="1"/>
</dbReference>
<keyword evidence="4" id="KW-1185">Reference proteome</keyword>
<dbReference type="Pfam" id="PF00535">
    <property type="entry name" value="Glycos_transf_2"/>
    <property type="match status" value="1"/>
</dbReference>
<keyword evidence="3" id="KW-0328">Glycosyltransferase</keyword>
<dbReference type="RefSeq" id="WP_309521630.1">
    <property type="nucleotide sequence ID" value="NZ_JAVIXS010000003.1"/>
</dbReference>
<keyword evidence="3" id="KW-0808">Transferase</keyword>
<protein>
    <submittedName>
        <fullName evidence="3">Glycosyltransferase family 2 protein</fullName>
        <ecNumber evidence="3">2.4.-.-</ecNumber>
    </submittedName>
</protein>